<dbReference type="Gene3D" id="3.30.2350.10">
    <property type="entry name" value="Pseudouridine synthase"/>
    <property type="match status" value="1"/>
</dbReference>
<dbReference type="InterPro" id="IPR006145">
    <property type="entry name" value="PsdUridine_synth_RsuA/RluA"/>
</dbReference>
<evidence type="ECO:0000256" key="2">
    <source>
        <dbReference type="ARBA" id="ARBA00022552"/>
    </source>
</evidence>
<comment type="similarity">
    <text evidence="1">Belongs to the pseudouridine synthase RluA family.</text>
</comment>
<evidence type="ECO:0000256" key="7">
    <source>
        <dbReference type="ARBA" id="ARBA00037305"/>
    </source>
</evidence>
<proteinExistence type="inferred from homology"/>
<dbReference type="RefSeq" id="WP_121876684.1">
    <property type="nucleotide sequence ID" value="NZ_REFJ01000003.1"/>
</dbReference>
<dbReference type="InterPro" id="IPR050188">
    <property type="entry name" value="RluA_PseudoU_synthase"/>
</dbReference>
<comment type="catalytic activity">
    <reaction evidence="5">
        <text>uridine(32) in tRNA = pseudouridine(32) in tRNA</text>
        <dbReference type="Rhea" id="RHEA:42544"/>
        <dbReference type="Rhea" id="RHEA-COMP:10107"/>
        <dbReference type="Rhea" id="RHEA-COMP:10108"/>
        <dbReference type="ChEBI" id="CHEBI:65314"/>
        <dbReference type="ChEBI" id="CHEBI:65315"/>
        <dbReference type="EC" id="5.4.99.28"/>
    </reaction>
</comment>
<evidence type="ECO:0000256" key="8">
    <source>
        <dbReference type="ARBA" id="ARBA00038944"/>
    </source>
</evidence>
<evidence type="ECO:0000259" key="16">
    <source>
        <dbReference type="Pfam" id="PF00849"/>
    </source>
</evidence>
<dbReference type="GO" id="GO:0003723">
    <property type="term" value="F:RNA binding"/>
    <property type="evidence" value="ECO:0007669"/>
    <property type="project" value="InterPro"/>
</dbReference>
<protein>
    <recommendedName>
        <fullName evidence="10">Dual-specificity RNA pseudouridine synthase RluA</fullName>
        <ecNumber evidence="8">5.4.99.28</ecNumber>
        <ecNumber evidence="9">5.4.99.29</ecNumber>
    </recommendedName>
    <alternativeName>
        <fullName evidence="11">23S rRNA pseudouridine(746) synthase</fullName>
    </alternativeName>
    <alternativeName>
        <fullName evidence="14">Ribosomal large subunit pseudouridine synthase A</fullName>
    </alternativeName>
    <alternativeName>
        <fullName evidence="13">rRNA pseudouridylate synthase A</fullName>
    </alternativeName>
    <alternativeName>
        <fullName evidence="15">rRNA-uridine isomerase A</fullName>
    </alternativeName>
    <alternativeName>
        <fullName evidence="12">tRNA pseudouridine(32) synthase</fullName>
    </alternativeName>
</protein>
<evidence type="ECO:0000256" key="13">
    <source>
        <dbReference type="ARBA" id="ARBA00042844"/>
    </source>
</evidence>
<evidence type="ECO:0000256" key="10">
    <source>
        <dbReference type="ARBA" id="ARBA00039988"/>
    </source>
</evidence>
<dbReference type="Pfam" id="PF00849">
    <property type="entry name" value="PseudoU_synth_2"/>
    <property type="match status" value="1"/>
</dbReference>
<evidence type="ECO:0000256" key="14">
    <source>
        <dbReference type="ARBA" id="ARBA00042883"/>
    </source>
</evidence>
<dbReference type="EMBL" id="REFJ01000003">
    <property type="protein sequence ID" value="RMA79993.1"/>
    <property type="molecule type" value="Genomic_DNA"/>
</dbReference>
<keyword evidence="4" id="KW-0413">Isomerase</keyword>
<evidence type="ECO:0000313" key="18">
    <source>
        <dbReference type="Proteomes" id="UP000267187"/>
    </source>
</evidence>
<keyword evidence="18" id="KW-1185">Reference proteome</keyword>
<keyword evidence="3" id="KW-0819">tRNA processing</keyword>
<accession>A0A3M0A4N1</accession>
<evidence type="ECO:0000256" key="11">
    <source>
        <dbReference type="ARBA" id="ARBA00041266"/>
    </source>
</evidence>
<dbReference type="PROSITE" id="PS01129">
    <property type="entry name" value="PSI_RLU"/>
    <property type="match status" value="1"/>
</dbReference>
<dbReference type="GO" id="GO:0160151">
    <property type="term" value="F:tRNA pseudouridine(32) synthase activity"/>
    <property type="evidence" value="ECO:0007669"/>
    <property type="project" value="UniProtKB-EC"/>
</dbReference>
<evidence type="ECO:0000256" key="12">
    <source>
        <dbReference type="ARBA" id="ARBA00042372"/>
    </source>
</evidence>
<evidence type="ECO:0000256" key="9">
    <source>
        <dbReference type="ARBA" id="ARBA00038945"/>
    </source>
</evidence>
<comment type="caution">
    <text evidence="17">The sequence shown here is derived from an EMBL/GenBank/DDBJ whole genome shotgun (WGS) entry which is preliminary data.</text>
</comment>
<dbReference type="SUPFAM" id="SSF55120">
    <property type="entry name" value="Pseudouridine synthase"/>
    <property type="match status" value="1"/>
</dbReference>
<dbReference type="CDD" id="cd02869">
    <property type="entry name" value="PseudoU_synth_RluA_like"/>
    <property type="match status" value="1"/>
</dbReference>
<evidence type="ECO:0000256" key="1">
    <source>
        <dbReference type="ARBA" id="ARBA00010876"/>
    </source>
</evidence>
<comment type="function">
    <text evidence="7">Dual specificity enzyme that catalyzes the synthesis of pseudouridine from uracil-746 in 23S ribosomal RNA and from uracil-32 in the anticodon stem and loop of transfer RNAs.</text>
</comment>
<dbReference type="GO" id="GO:0160142">
    <property type="term" value="F:23S rRNA pseudouridine(746) synthase activity"/>
    <property type="evidence" value="ECO:0007669"/>
    <property type="project" value="UniProtKB-EC"/>
</dbReference>
<dbReference type="PANTHER" id="PTHR21600:SF91">
    <property type="entry name" value="DUAL-SPECIFICITY RNA PSEUDOURIDINE SYNTHASE RLUA"/>
    <property type="match status" value="1"/>
</dbReference>
<name>A0A3M0A4N1_9GAMM</name>
<evidence type="ECO:0000313" key="17">
    <source>
        <dbReference type="EMBL" id="RMA79993.1"/>
    </source>
</evidence>
<comment type="catalytic activity">
    <reaction evidence="6">
        <text>uridine(746) in 23S rRNA = pseudouridine(746) in 23S rRNA</text>
        <dbReference type="Rhea" id="RHEA:42548"/>
        <dbReference type="Rhea" id="RHEA-COMP:10109"/>
        <dbReference type="Rhea" id="RHEA-COMP:10110"/>
        <dbReference type="ChEBI" id="CHEBI:65314"/>
        <dbReference type="ChEBI" id="CHEBI:65315"/>
        <dbReference type="EC" id="5.4.99.29"/>
    </reaction>
</comment>
<sequence length="213" mass="24105">MAAAQHSQLDILFQTEHFIAVNKPADLLSVPGRGVEKIDSVVHRARAQFGFAEAVHRLDMPTSGIMLVALTKDADKALKRQFSERTTRKRYEAMIWGLPEQESGVIDQPLICDWDNRPRQIVCYEHGKASQTQWKITEKLADRCRVSLVPITGRSHQLRVHLQWLGHPILGDEFYAEGHAKLASDRLLLHAAELDFDDPVTGQRHRLSSAVPF</sequence>
<keyword evidence="2" id="KW-0698">rRNA processing</keyword>
<evidence type="ECO:0000256" key="3">
    <source>
        <dbReference type="ARBA" id="ARBA00022694"/>
    </source>
</evidence>
<dbReference type="AlphaFoldDB" id="A0A3M0A4N1"/>
<evidence type="ECO:0000256" key="6">
    <source>
        <dbReference type="ARBA" id="ARBA00036916"/>
    </source>
</evidence>
<evidence type="ECO:0000256" key="4">
    <source>
        <dbReference type="ARBA" id="ARBA00023235"/>
    </source>
</evidence>
<feature type="domain" description="Pseudouridine synthase RsuA/RluA-like" evidence="16">
    <location>
        <begin position="17"/>
        <end position="163"/>
    </location>
</feature>
<dbReference type="OrthoDB" id="9807829at2"/>
<reference evidence="17 18" key="1">
    <citation type="submission" date="2018-10" db="EMBL/GenBank/DDBJ databases">
        <title>Genomic Encyclopedia of Type Strains, Phase IV (KMG-IV): sequencing the most valuable type-strain genomes for metagenomic binning, comparative biology and taxonomic classification.</title>
        <authorList>
            <person name="Goeker M."/>
        </authorList>
    </citation>
    <scope>NUCLEOTIDE SEQUENCE [LARGE SCALE GENOMIC DNA]</scope>
    <source>
        <strain evidence="17 18">DSM 25080</strain>
    </source>
</reference>
<dbReference type="PANTHER" id="PTHR21600">
    <property type="entry name" value="MITOCHONDRIAL RNA PSEUDOURIDINE SYNTHASE"/>
    <property type="match status" value="1"/>
</dbReference>
<dbReference type="GO" id="GO:0000455">
    <property type="term" value="P:enzyme-directed rRNA pseudouridine synthesis"/>
    <property type="evidence" value="ECO:0007669"/>
    <property type="project" value="TreeGrafter"/>
</dbReference>
<dbReference type="InterPro" id="IPR006224">
    <property type="entry name" value="PsdUridine_synth_RluA-like_CS"/>
</dbReference>
<dbReference type="Proteomes" id="UP000267187">
    <property type="component" value="Unassembled WGS sequence"/>
</dbReference>
<organism evidence="17 18">
    <name type="scientific">Umboniibacter marinipuniceus</name>
    <dbReference type="NCBI Taxonomy" id="569599"/>
    <lineage>
        <taxon>Bacteria</taxon>
        <taxon>Pseudomonadati</taxon>
        <taxon>Pseudomonadota</taxon>
        <taxon>Gammaproteobacteria</taxon>
        <taxon>Cellvibrionales</taxon>
        <taxon>Cellvibrionaceae</taxon>
        <taxon>Umboniibacter</taxon>
    </lineage>
</organism>
<dbReference type="EC" id="5.4.99.28" evidence="8"/>
<evidence type="ECO:0000256" key="5">
    <source>
        <dbReference type="ARBA" id="ARBA00036184"/>
    </source>
</evidence>
<dbReference type="GO" id="GO:0008033">
    <property type="term" value="P:tRNA processing"/>
    <property type="evidence" value="ECO:0007669"/>
    <property type="project" value="UniProtKB-KW"/>
</dbReference>
<dbReference type="EC" id="5.4.99.29" evidence="9"/>
<dbReference type="InterPro" id="IPR020103">
    <property type="entry name" value="PsdUridine_synth_cat_dom_sf"/>
</dbReference>
<evidence type="ECO:0000256" key="15">
    <source>
        <dbReference type="ARBA" id="ARBA00043143"/>
    </source>
</evidence>
<gene>
    <name evidence="17" type="ORF">DFR27_1349</name>
</gene>